<sequence length="102" mass="11235">MVRGNKLNNNNNIIRIRTPLLNTYQLRTCLSVGFTKTSTHPPNLCTSTTPTTTTPTTTTTNTPYSATRVKFKIPVVVVPSIRTPSLTHSNINTKHCQASAEH</sequence>
<gene>
    <name evidence="1" type="ORF">Pcinc_037581</name>
</gene>
<reference evidence="1" key="1">
    <citation type="submission" date="2023-10" db="EMBL/GenBank/DDBJ databases">
        <title>Genome assemblies of two species of porcelain crab, Petrolisthes cinctipes and Petrolisthes manimaculis (Anomura: Porcellanidae).</title>
        <authorList>
            <person name="Angst P."/>
        </authorList>
    </citation>
    <scope>NUCLEOTIDE SEQUENCE</scope>
    <source>
        <strain evidence="1">PB745_01</strain>
        <tissue evidence="1">Gill</tissue>
    </source>
</reference>
<name>A0AAE1BS89_PETCI</name>
<keyword evidence="2" id="KW-1185">Reference proteome</keyword>
<evidence type="ECO:0000313" key="1">
    <source>
        <dbReference type="EMBL" id="KAK3856056.1"/>
    </source>
</evidence>
<proteinExistence type="predicted"/>
<comment type="caution">
    <text evidence="1">The sequence shown here is derived from an EMBL/GenBank/DDBJ whole genome shotgun (WGS) entry which is preliminary data.</text>
</comment>
<dbReference type="EMBL" id="JAWQEG010005998">
    <property type="protein sequence ID" value="KAK3856056.1"/>
    <property type="molecule type" value="Genomic_DNA"/>
</dbReference>
<dbReference type="AlphaFoldDB" id="A0AAE1BS89"/>
<protein>
    <submittedName>
        <fullName evidence="1">Uncharacterized protein</fullName>
    </submittedName>
</protein>
<organism evidence="1 2">
    <name type="scientific">Petrolisthes cinctipes</name>
    <name type="common">Flat porcelain crab</name>
    <dbReference type="NCBI Taxonomy" id="88211"/>
    <lineage>
        <taxon>Eukaryota</taxon>
        <taxon>Metazoa</taxon>
        <taxon>Ecdysozoa</taxon>
        <taxon>Arthropoda</taxon>
        <taxon>Crustacea</taxon>
        <taxon>Multicrustacea</taxon>
        <taxon>Malacostraca</taxon>
        <taxon>Eumalacostraca</taxon>
        <taxon>Eucarida</taxon>
        <taxon>Decapoda</taxon>
        <taxon>Pleocyemata</taxon>
        <taxon>Anomura</taxon>
        <taxon>Galatheoidea</taxon>
        <taxon>Porcellanidae</taxon>
        <taxon>Petrolisthes</taxon>
    </lineage>
</organism>
<evidence type="ECO:0000313" key="2">
    <source>
        <dbReference type="Proteomes" id="UP001286313"/>
    </source>
</evidence>
<accession>A0AAE1BS89</accession>
<dbReference type="Proteomes" id="UP001286313">
    <property type="component" value="Unassembled WGS sequence"/>
</dbReference>